<dbReference type="PANTHER" id="PTHR24216:SF65">
    <property type="entry name" value="PAXILLIN-LIKE PROTEIN 1"/>
    <property type="match status" value="1"/>
</dbReference>
<name>A0ABP1DAL8_9APHY</name>
<dbReference type="InterPro" id="IPR036887">
    <property type="entry name" value="HTH_APSES_sf"/>
</dbReference>
<dbReference type="Proteomes" id="UP001497453">
    <property type="component" value="Chromosome 3"/>
</dbReference>
<feature type="region of interest" description="Disordered" evidence="1">
    <location>
        <begin position="224"/>
        <end position="457"/>
    </location>
</feature>
<feature type="compositionally biased region" description="Basic and acidic residues" evidence="1">
    <location>
        <begin position="610"/>
        <end position="619"/>
    </location>
</feature>
<dbReference type="Gene3D" id="3.10.260.10">
    <property type="entry name" value="Transcription regulator HTH, APSES-type DNA-binding domain"/>
    <property type="match status" value="1"/>
</dbReference>
<feature type="compositionally biased region" description="Basic residues" evidence="1">
    <location>
        <begin position="247"/>
        <end position="259"/>
    </location>
</feature>
<feature type="compositionally biased region" description="Basic and acidic residues" evidence="1">
    <location>
        <begin position="986"/>
        <end position="995"/>
    </location>
</feature>
<feature type="compositionally biased region" description="Low complexity" evidence="1">
    <location>
        <begin position="566"/>
        <end position="580"/>
    </location>
</feature>
<feature type="compositionally biased region" description="Polar residues" evidence="1">
    <location>
        <begin position="350"/>
        <end position="369"/>
    </location>
</feature>
<feature type="compositionally biased region" description="Polar residues" evidence="1">
    <location>
        <begin position="643"/>
        <end position="654"/>
    </location>
</feature>
<evidence type="ECO:0000259" key="2">
    <source>
        <dbReference type="Pfam" id="PF25318"/>
    </source>
</evidence>
<evidence type="ECO:0000256" key="1">
    <source>
        <dbReference type="SAM" id="MobiDB-lite"/>
    </source>
</evidence>
<feature type="compositionally biased region" description="Basic and acidic residues" evidence="1">
    <location>
        <begin position="262"/>
        <end position="278"/>
    </location>
</feature>
<feature type="compositionally biased region" description="Polar residues" evidence="1">
    <location>
        <begin position="9"/>
        <end position="25"/>
    </location>
</feature>
<dbReference type="InterPro" id="IPR057511">
    <property type="entry name" value="WH_GDS1"/>
</dbReference>
<dbReference type="Pfam" id="PF25318">
    <property type="entry name" value="WHD_GDS1"/>
    <property type="match status" value="1"/>
</dbReference>
<feature type="compositionally biased region" description="Basic and acidic residues" evidence="1">
    <location>
        <begin position="626"/>
        <end position="636"/>
    </location>
</feature>
<dbReference type="EMBL" id="OZ037946">
    <property type="protein sequence ID" value="CAL1704239.1"/>
    <property type="molecule type" value="Genomic_DNA"/>
</dbReference>
<feature type="region of interest" description="Disordered" evidence="1">
    <location>
        <begin position="547"/>
        <end position="698"/>
    </location>
</feature>
<feature type="region of interest" description="Disordered" evidence="1">
    <location>
        <begin position="36"/>
        <end position="55"/>
    </location>
</feature>
<dbReference type="SUPFAM" id="SSF54616">
    <property type="entry name" value="DNA-binding domain of Mlu1-box binding protein MBP1"/>
    <property type="match status" value="1"/>
</dbReference>
<feature type="compositionally biased region" description="Low complexity" evidence="1">
    <location>
        <begin position="663"/>
        <end position="684"/>
    </location>
</feature>
<dbReference type="PANTHER" id="PTHR24216">
    <property type="entry name" value="PAXILLIN-RELATED"/>
    <property type="match status" value="1"/>
</dbReference>
<evidence type="ECO:0000313" key="4">
    <source>
        <dbReference type="Proteomes" id="UP001497453"/>
    </source>
</evidence>
<sequence length="995" mass="108044">MATVAATVAPSQHSNQAPVQHNYGTRIRSNSVLRPSARLRQSPGLPAAPRRIRPVPSKVKAGLSAREPLQAALPPFPPPHVVLHSEDSNSKVFLAIGRSFMSVNNCAMTIKDLAEMTMKFGLMCQNVSAAGQAITTYIRNHLQRCETQQDHPLLLRHTLSGTPSDDDLAPALHSRVGGAHCTLNTTEGRITNFRRGTMVWYLSKAAGAPCPFTRAGIQLSDYTESGKVGSASNPGKERKRERDRLRRAQQCGQKRKRLPRACADKGADSDSSDEEKRPPKVKLTLRLKPSSAPCRSSGSPESQTLSSSAAQSPEIIDLSQDDDSDTDSESESISVDSSDSEDEEDVGGSPWSQSLTSFHASPANDSPVSPSAEVGLSGHASASSQPSSPPSSDWSASPPPDSEDEEDDFHISMTGSYHIVSDSYDEDDMDWQSDHLGELDETDTQWGESPGPRSPSVQFVEEEVTVKREPRDVRSLLEAWDDFDITATDMKVLDVVAQAAAGIDTSIQQVKLEPVESWNWEDFGHAQSGAFSDTLGGDEFLTIKQEEDDSTLPFESLGPIENICQSPLSPSPSCSTASSPRDYTSENPIESPRPSGCLWQDAEILGPDSVKPHDLEEGAWHSSSTPRDESSTELKHPVPVPTPSSECNDFTTTVDQEHLLSEPSCSTTLPSSAPPSYATSSPGSKPKPHLPPVQASKHEVDYSIESDSEEAVVVHTCQPCVPAICATEFEGVSVYQMTLGSFMILRRIDTDFVNISPIYDFLGLPHPPLDTPNAVTVCQGNSLICGTWVPAPSAREMIGDQPLVNVFLSDQLNERFPPALRDFYRSNTQGRSLGYFGPPFRSTIEAKRESNSSFKLELPSRDLATPWERGGISPWDVEDHLLSVHPPFALAAAARPPPLPSPEDEFVVETPLSPTEEEIFRSLCSAPEWESSTSVASMSAGDRNAESNDPATIESVSRETVRRDRPLRRSKRVANAAATRSQTRSSKRDSGSSLS</sequence>
<feature type="compositionally biased region" description="Low complexity" evidence="1">
    <location>
        <begin position="380"/>
        <end position="396"/>
    </location>
</feature>
<keyword evidence="4" id="KW-1185">Reference proteome</keyword>
<protein>
    <recommendedName>
        <fullName evidence="2">GDS1 winged helix domain-containing protein</fullName>
    </recommendedName>
</protein>
<feature type="compositionally biased region" description="Polar residues" evidence="1">
    <location>
        <begin position="293"/>
        <end position="311"/>
    </location>
</feature>
<feature type="compositionally biased region" description="Acidic residues" evidence="1">
    <location>
        <begin position="319"/>
        <end position="330"/>
    </location>
</feature>
<gene>
    <name evidence="3" type="ORF">GFSPODELE1_LOCUS4917</name>
</gene>
<feature type="domain" description="GDS1 winged helix" evidence="2">
    <location>
        <begin position="84"/>
        <end position="158"/>
    </location>
</feature>
<feature type="region of interest" description="Disordered" evidence="1">
    <location>
        <begin position="1"/>
        <end position="25"/>
    </location>
</feature>
<proteinExistence type="predicted"/>
<reference evidence="4" key="1">
    <citation type="submission" date="2024-04" db="EMBL/GenBank/DDBJ databases">
        <authorList>
            <person name="Shaw F."/>
            <person name="Minotto A."/>
        </authorList>
    </citation>
    <scope>NUCLEOTIDE SEQUENCE [LARGE SCALE GENOMIC DNA]</scope>
</reference>
<accession>A0ABP1DAL8</accession>
<feature type="compositionally biased region" description="Basic and acidic residues" evidence="1">
    <location>
        <begin position="235"/>
        <end position="246"/>
    </location>
</feature>
<evidence type="ECO:0000313" key="3">
    <source>
        <dbReference type="EMBL" id="CAL1704239.1"/>
    </source>
</evidence>
<feature type="region of interest" description="Disordered" evidence="1">
    <location>
        <begin position="932"/>
        <end position="995"/>
    </location>
</feature>
<organism evidence="3 4">
    <name type="scientific">Somion occarium</name>
    <dbReference type="NCBI Taxonomy" id="3059160"/>
    <lineage>
        <taxon>Eukaryota</taxon>
        <taxon>Fungi</taxon>
        <taxon>Dikarya</taxon>
        <taxon>Basidiomycota</taxon>
        <taxon>Agaricomycotina</taxon>
        <taxon>Agaricomycetes</taxon>
        <taxon>Polyporales</taxon>
        <taxon>Cerrenaceae</taxon>
        <taxon>Somion</taxon>
    </lineage>
</organism>